<sequence length="138" mass="15926">MMRNLKFTSTLKRLMKYKIIDTCTVTTDSVMTLDNSSLKNHLGLILMSRFYVGGHSVEFESSGPKKINVLVDGDAVIVGEKEYIHEKDGSDIFKILKWGSIYNVYSFAKIWVTYDGHFMNVIPAPLFYWSTLWSLWKL</sequence>
<proteinExistence type="predicted"/>
<name>A0A7R8HCK6_LEPSM</name>
<protein>
    <submittedName>
        <fullName evidence="1">(salmon louse) hypothetical protein</fullName>
    </submittedName>
</protein>
<dbReference type="EMBL" id="HG994587">
    <property type="protein sequence ID" value="CAF3017730.1"/>
    <property type="molecule type" value="Genomic_DNA"/>
</dbReference>
<dbReference type="AlphaFoldDB" id="A0A7R8HCK6"/>
<reference evidence="1" key="1">
    <citation type="submission" date="2021-02" db="EMBL/GenBank/DDBJ databases">
        <authorList>
            <person name="Bekaert M."/>
        </authorList>
    </citation>
    <scope>NUCLEOTIDE SEQUENCE</scope>
    <source>
        <strain evidence="1">IoA-00</strain>
    </source>
</reference>
<dbReference type="Proteomes" id="UP000675881">
    <property type="component" value="Chromosome 8"/>
</dbReference>
<organism evidence="1 2">
    <name type="scientific">Lepeophtheirus salmonis</name>
    <name type="common">Salmon louse</name>
    <name type="synonym">Caligus salmonis</name>
    <dbReference type="NCBI Taxonomy" id="72036"/>
    <lineage>
        <taxon>Eukaryota</taxon>
        <taxon>Metazoa</taxon>
        <taxon>Ecdysozoa</taxon>
        <taxon>Arthropoda</taxon>
        <taxon>Crustacea</taxon>
        <taxon>Multicrustacea</taxon>
        <taxon>Hexanauplia</taxon>
        <taxon>Copepoda</taxon>
        <taxon>Siphonostomatoida</taxon>
        <taxon>Caligidae</taxon>
        <taxon>Lepeophtheirus</taxon>
    </lineage>
</organism>
<gene>
    <name evidence="1" type="ORF">LSAA_13523</name>
</gene>
<keyword evidence="2" id="KW-1185">Reference proteome</keyword>
<accession>A0A7R8HCK6</accession>
<evidence type="ECO:0000313" key="2">
    <source>
        <dbReference type="Proteomes" id="UP000675881"/>
    </source>
</evidence>
<evidence type="ECO:0000313" key="1">
    <source>
        <dbReference type="EMBL" id="CAF3017730.1"/>
    </source>
</evidence>
<dbReference type="OrthoDB" id="5956066at2759"/>